<dbReference type="GO" id="GO:0016787">
    <property type="term" value="F:hydrolase activity"/>
    <property type="evidence" value="ECO:0007669"/>
    <property type="project" value="UniProtKB-KW"/>
</dbReference>
<evidence type="ECO:0000259" key="1">
    <source>
        <dbReference type="Pfam" id="PF00561"/>
    </source>
</evidence>
<reference evidence="3" key="1">
    <citation type="journal article" date="2019" name="Int. J. Syst. Evol. Microbiol.">
        <title>The Global Catalogue of Microorganisms (GCM) 10K type strain sequencing project: providing services to taxonomists for standard genome sequencing and annotation.</title>
        <authorList>
            <consortium name="The Broad Institute Genomics Platform"/>
            <consortium name="The Broad Institute Genome Sequencing Center for Infectious Disease"/>
            <person name="Wu L."/>
            <person name="Ma J."/>
        </authorList>
    </citation>
    <scope>NUCLEOTIDE SEQUENCE [LARGE SCALE GENOMIC DNA]</scope>
    <source>
        <strain evidence="3">CCTCC AB 2017081</strain>
    </source>
</reference>
<dbReference type="PANTHER" id="PTHR43689">
    <property type="entry name" value="HYDROLASE"/>
    <property type="match status" value="1"/>
</dbReference>
<dbReference type="Gene3D" id="3.40.50.1820">
    <property type="entry name" value="alpha/beta hydrolase"/>
    <property type="match status" value="1"/>
</dbReference>
<name>A0ABV7Z7L4_9DEIO</name>
<dbReference type="InterPro" id="IPR000073">
    <property type="entry name" value="AB_hydrolase_1"/>
</dbReference>
<dbReference type="SUPFAM" id="SSF53474">
    <property type="entry name" value="alpha/beta-Hydrolases"/>
    <property type="match status" value="1"/>
</dbReference>
<dbReference type="EMBL" id="JBHRZG010000004">
    <property type="protein sequence ID" value="MFC3832119.1"/>
    <property type="molecule type" value="Genomic_DNA"/>
</dbReference>
<keyword evidence="3" id="KW-1185">Reference proteome</keyword>
<protein>
    <submittedName>
        <fullName evidence="2">Alpha/beta fold hydrolase</fullName>
    </submittedName>
</protein>
<gene>
    <name evidence="2" type="ORF">ACFOSB_04560</name>
</gene>
<dbReference type="Proteomes" id="UP001595803">
    <property type="component" value="Unassembled WGS sequence"/>
</dbReference>
<keyword evidence="2" id="KW-0378">Hydrolase</keyword>
<dbReference type="Pfam" id="PF00561">
    <property type="entry name" value="Abhydrolase_1"/>
    <property type="match status" value="1"/>
</dbReference>
<organism evidence="2 3">
    <name type="scientific">Deinococcus rufus</name>
    <dbReference type="NCBI Taxonomy" id="2136097"/>
    <lineage>
        <taxon>Bacteria</taxon>
        <taxon>Thermotogati</taxon>
        <taxon>Deinococcota</taxon>
        <taxon>Deinococci</taxon>
        <taxon>Deinococcales</taxon>
        <taxon>Deinococcaceae</taxon>
        <taxon>Deinococcus</taxon>
    </lineage>
</organism>
<dbReference type="PRINTS" id="PR00111">
    <property type="entry name" value="ABHYDROLASE"/>
</dbReference>
<comment type="caution">
    <text evidence="2">The sequence shown here is derived from an EMBL/GenBank/DDBJ whole genome shotgun (WGS) entry which is preliminary data.</text>
</comment>
<feature type="domain" description="AB hydrolase-1" evidence="1">
    <location>
        <begin position="37"/>
        <end position="182"/>
    </location>
</feature>
<accession>A0ABV7Z7L4</accession>
<proteinExistence type="predicted"/>
<evidence type="ECO:0000313" key="3">
    <source>
        <dbReference type="Proteomes" id="UP001595803"/>
    </source>
</evidence>
<dbReference type="InterPro" id="IPR029058">
    <property type="entry name" value="AB_hydrolase_fold"/>
</dbReference>
<evidence type="ECO:0000313" key="2">
    <source>
        <dbReference type="EMBL" id="MFC3832119.1"/>
    </source>
</evidence>
<dbReference type="RefSeq" id="WP_322473410.1">
    <property type="nucleotide sequence ID" value="NZ_JBHRZG010000004.1"/>
</dbReference>
<dbReference type="PANTHER" id="PTHR43689:SF8">
    <property type="entry name" value="ALPHA_BETA-HYDROLASES SUPERFAMILY PROTEIN"/>
    <property type="match status" value="1"/>
</dbReference>
<sequence>MSGPSPTVQEVWVEHPQGRLYTRSWTPAGATLGTPAPILLVHDSLGSVELWRDFPEALCAATGRRVIAYDRLGFGRSSPRQGPLPPDFIADEARTTVPLLRAQLGLETLIALGHSVGGGMAVHCAAQWPQACVGLVTESAQVVAEEQTLDGIRHAQQQFRQAGQRERLARYHGDRADWVLDAWIRTWLDPAFASWSLASVLPQVGCPVLAIHGSDDEFGSRRHPELIAALCRGPVQVEIIEGAHHVPHREDPERIVALIAGFVAALP</sequence>